<dbReference type="Proteomes" id="UP000005408">
    <property type="component" value="Unassembled WGS sequence"/>
</dbReference>
<dbReference type="OrthoDB" id="6087631at2759"/>
<feature type="compositionally biased region" description="Polar residues" evidence="1">
    <location>
        <begin position="1"/>
        <end position="13"/>
    </location>
</feature>
<dbReference type="OMA" id="VIPRYME"/>
<keyword evidence="3" id="KW-1185">Reference proteome</keyword>
<organism evidence="2 3">
    <name type="scientific">Magallana gigas</name>
    <name type="common">Pacific oyster</name>
    <name type="synonym">Crassostrea gigas</name>
    <dbReference type="NCBI Taxonomy" id="29159"/>
    <lineage>
        <taxon>Eukaryota</taxon>
        <taxon>Metazoa</taxon>
        <taxon>Spiralia</taxon>
        <taxon>Lophotrochozoa</taxon>
        <taxon>Mollusca</taxon>
        <taxon>Bivalvia</taxon>
        <taxon>Autobranchia</taxon>
        <taxon>Pteriomorphia</taxon>
        <taxon>Ostreida</taxon>
        <taxon>Ostreoidea</taxon>
        <taxon>Ostreidae</taxon>
        <taxon>Magallana</taxon>
    </lineage>
</organism>
<proteinExistence type="predicted"/>
<dbReference type="SUPFAM" id="SSF101898">
    <property type="entry name" value="NHL repeat"/>
    <property type="match status" value="1"/>
</dbReference>
<protein>
    <recommendedName>
        <fullName evidence="4">Tripartite motif-containing protein 2</fullName>
    </recommendedName>
</protein>
<dbReference type="EnsemblMetazoa" id="G31134.1">
    <property type="protein sequence ID" value="G31134.1:cds"/>
    <property type="gene ID" value="G31134"/>
</dbReference>
<reference evidence="2" key="1">
    <citation type="submission" date="2022-08" db="UniProtKB">
        <authorList>
            <consortium name="EnsemblMetazoa"/>
        </authorList>
    </citation>
    <scope>IDENTIFICATION</scope>
    <source>
        <strain evidence="2">05x7-T-G4-1.051#20</strain>
    </source>
</reference>
<dbReference type="GO" id="GO:0000209">
    <property type="term" value="P:protein polyubiquitination"/>
    <property type="evidence" value="ECO:0007669"/>
    <property type="project" value="TreeGrafter"/>
</dbReference>
<dbReference type="AlphaFoldDB" id="A0A8W8M954"/>
<accession>A0A8W8M954</accession>
<sequence length="476" mass="53890">MIDSEQFYQSDVGQPTEPLPSFSPADLVVSENDPRHKILEDTDEIELFVIPRYMEEEQEVQELIATTTKTYDELVNENEASRRDWHQEVDEIFNRFNMDINASREEHLTTLRTHQYLLRSLIRSMLKTIKKNRQILNSHRLTDITRYRSKVKEYNDMPNKCQIKIPPLVTKIVKGKELRAEYGQLRTSLTQTYVEQKTVAKASLLDQHAVISASIPTGLKNLCKVACVGTHEAWVNGTDQVLTCVDIFGAVQGTVRTTCTLHPNDISMTRKGELVYTNSYNRTVNIVRHGKSQTFVTTPEGWHPQGICDTASGDFLVSMVMSGFSSYKVVCYDGQTAEVKREIDTDDSGDDIFTGGKYQVFLAENINGDICASDRNSKSVIAIDKIGKVRFRYDGKASGVKKTFTPKQIVTDSAGQVIVADYKNNCLHVLDEGGKFLRLVDNKGLDRPTGLSLDKEGRLWVTLYYTGEVKVIQYRK</sequence>
<evidence type="ECO:0000313" key="3">
    <source>
        <dbReference type="Proteomes" id="UP000005408"/>
    </source>
</evidence>
<dbReference type="Gene3D" id="2.120.10.30">
    <property type="entry name" value="TolB, C-terminal domain"/>
    <property type="match status" value="1"/>
</dbReference>
<feature type="region of interest" description="Disordered" evidence="1">
    <location>
        <begin position="1"/>
        <end position="24"/>
    </location>
</feature>
<evidence type="ECO:0008006" key="4">
    <source>
        <dbReference type="Google" id="ProtNLM"/>
    </source>
</evidence>
<dbReference type="InterPro" id="IPR011042">
    <property type="entry name" value="6-blade_b-propeller_TolB-like"/>
</dbReference>
<dbReference type="PANTHER" id="PTHR24104">
    <property type="entry name" value="E3 UBIQUITIN-PROTEIN LIGASE NHLRC1-RELATED"/>
    <property type="match status" value="1"/>
</dbReference>
<evidence type="ECO:0000313" key="2">
    <source>
        <dbReference type="EnsemblMetazoa" id="G31134.1:cds"/>
    </source>
</evidence>
<dbReference type="PANTHER" id="PTHR24104:SF25">
    <property type="entry name" value="PROTEIN LIN-41"/>
    <property type="match status" value="1"/>
</dbReference>
<evidence type="ECO:0000256" key="1">
    <source>
        <dbReference type="SAM" id="MobiDB-lite"/>
    </source>
</evidence>
<dbReference type="GO" id="GO:0043161">
    <property type="term" value="P:proteasome-mediated ubiquitin-dependent protein catabolic process"/>
    <property type="evidence" value="ECO:0007669"/>
    <property type="project" value="TreeGrafter"/>
</dbReference>
<name>A0A8W8M954_MAGGI</name>
<dbReference type="GO" id="GO:0008270">
    <property type="term" value="F:zinc ion binding"/>
    <property type="evidence" value="ECO:0007669"/>
    <property type="project" value="UniProtKB-KW"/>
</dbReference>
<dbReference type="GO" id="GO:0061630">
    <property type="term" value="F:ubiquitin protein ligase activity"/>
    <property type="evidence" value="ECO:0007669"/>
    <property type="project" value="TreeGrafter"/>
</dbReference>
<dbReference type="InterPro" id="IPR050952">
    <property type="entry name" value="TRIM-NHL_E3_ligases"/>
</dbReference>